<protein>
    <submittedName>
        <fullName evidence="1">Transposase</fullName>
    </submittedName>
</protein>
<proteinExistence type="predicted"/>
<comment type="caution">
    <text evidence="1">The sequence shown here is derived from an EMBL/GenBank/DDBJ whole genome shotgun (WGS) entry which is preliminary data.</text>
</comment>
<dbReference type="InterPro" id="IPR009057">
    <property type="entry name" value="Homeodomain-like_sf"/>
</dbReference>
<organism evidence="1 2">
    <name type="scientific">Sinorhizobium americanum</name>
    <dbReference type="NCBI Taxonomy" id="194963"/>
    <lineage>
        <taxon>Bacteria</taxon>
        <taxon>Pseudomonadati</taxon>
        <taxon>Pseudomonadota</taxon>
        <taxon>Alphaproteobacteria</taxon>
        <taxon>Hyphomicrobiales</taxon>
        <taxon>Rhizobiaceae</taxon>
        <taxon>Sinorhizobium/Ensifer group</taxon>
        <taxon>Sinorhizobium</taxon>
    </lineage>
</organism>
<evidence type="ECO:0000313" key="1">
    <source>
        <dbReference type="EMBL" id="TCN22797.1"/>
    </source>
</evidence>
<dbReference type="SUPFAM" id="SSF46689">
    <property type="entry name" value="Homeodomain-like"/>
    <property type="match status" value="1"/>
</dbReference>
<name>A0A4R2B7V9_9HYPH</name>
<accession>A0A4R2B7V9</accession>
<dbReference type="AlphaFoldDB" id="A0A4R2B7V9"/>
<evidence type="ECO:0000313" key="2">
    <source>
        <dbReference type="Proteomes" id="UP000295043"/>
    </source>
</evidence>
<dbReference type="Pfam" id="PF13384">
    <property type="entry name" value="HTH_23"/>
    <property type="match status" value="1"/>
</dbReference>
<gene>
    <name evidence="1" type="ORF">EV184_12342</name>
</gene>
<dbReference type="EMBL" id="SLVU01000023">
    <property type="protein sequence ID" value="TCN22797.1"/>
    <property type="molecule type" value="Genomic_DNA"/>
</dbReference>
<reference evidence="1 2" key="1">
    <citation type="submission" date="2019-03" db="EMBL/GenBank/DDBJ databases">
        <title>Genomic Encyclopedia of Type Strains, Phase IV (KMG-V): Genome sequencing to study the core and pangenomes of soil and plant-associated prokaryotes.</title>
        <authorList>
            <person name="Whitman W."/>
        </authorList>
    </citation>
    <scope>NUCLEOTIDE SEQUENCE [LARGE SCALE GENOMIC DNA]</scope>
    <source>
        <strain evidence="1 2">23C40</strain>
    </source>
</reference>
<sequence length="120" mass="13219">MSKALSVDLRARVLAAVSAGASHREAAERFGVSAASVSRWRNLQVRQGHVRPGPLGGDRHSHKTEANADAIMSWLEEHRDGTLLELRDALAAQGIAISKSALHRFLVRHNQTRKKRLATR</sequence>
<dbReference type="Proteomes" id="UP000295043">
    <property type="component" value="Unassembled WGS sequence"/>
</dbReference>